<organism evidence="1 2">
    <name type="scientific">Vicia faba</name>
    <name type="common">Broad bean</name>
    <name type="synonym">Faba vulgaris</name>
    <dbReference type="NCBI Taxonomy" id="3906"/>
    <lineage>
        <taxon>Eukaryota</taxon>
        <taxon>Viridiplantae</taxon>
        <taxon>Streptophyta</taxon>
        <taxon>Embryophyta</taxon>
        <taxon>Tracheophyta</taxon>
        <taxon>Spermatophyta</taxon>
        <taxon>Magnoliopsida</taxon>
        <taxon>eudicotyledons</taxon>
        <taxon>Gunneridae</taxon>
        <taxon>Pentapetalae</taxon>
        <taxon>rosids</taxon>
        <taxon>fabids</taxon>
        <taxon>Fabales</taxon>
        <taxon>Fabaceae</taxon>
        <taxon>Papilionoideae</taxon>
        <taxon>50 kb inversion clade</taxon>
        <taxon>NPAAA clade</taxon>
        <taxon>Hologalegina</taxon>
        <taxon>IRL clade</taxon>
        <taxon>Fabeae</taxon>
        <taxon>Vicia</taxon>
    </lineage>
</organism>
<dbReference type="Proteomes" id="UP001157006">
    <property type="component" value="Chromosome 6"/>
</dbReference>
<sequence length="154" mass="17771">MLADEEQSGMLAGSSVVVIVSRLRDRRLKRWIVDSVADWWILHSGCYQRSYQRCELVVAEIEDSSASDDARRGFIEVSVSHRSNCSLWRWRLVRLPDVAVHIRDFSFYRPMVARANGSVVGTVVFCFCTKKTCMVFLETRFMLVKNAGYVKLLR</sequence>
<evidence type="ECO:0000313" key="1">
    <source>
        <dbReference type="EMBL" id="CAI8615977.1"/>
    </source>
</evidence>
<proteinExistence type="predicted"/>
<protein>
    <submittedName>
        <fullName evidence="1">Uncharacterized protein</fullName>
    </submittedName>
</protein>
<accession>A0AAV1B585</accession>
<name>A0AAV1B585_VICFA</name>
<evidence type="ECO:0000313" key="2">
    <source>
        <dbReference type="Proteomes" id="UP001157006"/>
    </source>
</evidence>
<reference evidence="1 2" key="1">
    <citation type="submission" date="2023-01" db="EMBL/GenBank/DDBJ databases">
        <authorList>
            <person name="Kreplak J."/>
        </authorList>
    </citation>
    <scope>NUCLEOTIDE SEQUENCE [LARGE SCALE GENOMIC DNA]</scope>
</reference>
<gene>
    <name evidence="1" type="ORF">VFH_VI007080</name>
</gene>
<dbReference type="AlphaFoldDB" id="A0AAV1B585"/>
<keyword evidence="2" id="KW-1185">Reference proteome</keyword>
<dbReference type="EMBL" id="OX451741">
    <property type="protein sequence ID" value="CAI8615977.1"/>
    <property type="molecule type" value="Genomic_DNA"/>
</dbReference>